<dbReference type="EMBL" id="JH594606">
    <property type="protein sequence ID" value="EHQ01989.1"/>
    <property type="molecule type" value="Genomic_DNA"/>
</dbReference>
<dbReference type="HOGENOM" id="CLU_225075_0_0_10"/>
<gene>
    <name evidence="3" type="ORF">Gilli_1323</name>
</gene>
<dbReference type="SMART" id="SM00409">
    <property type="entry name" value="IG"/>
    <property type="match status" value="2"/>
</dbReference>
<dbReference type="RefSeq" id="WP_006988306.1">
    <property type="nucleotide sequence ID" value="NZ_JH594606.1"/>
</dbReference>
<protein>
    <recommendedName>
        <fullName evidence="2">Immunoglobulin domain-containing protein</fullName>
    </recommendedName>
</protein>
<keyword evidence="1" id="KW-0732">Signal</keyword>
<evidence type="ECO:0000313" key="3">
    <source>
        <dbReference type="EMBL" id="EHQ01989.1"/>
    </source>
</evidence>
<accession>H2BX37</accession>
<dbReference type="InterPro" id="IPR013320">
    <property type="entry name" value="ConA-like_dom_sf"/>
</dbReference>
<dbReference type="eggNOG" id="COG1345">
    <property type="taxonomic scope" value="Bacteria"/>
</dbReference>
<dbReference type="Proteomes" id="UP000003844">
    <property type="component" value="Unassembled WGS sequence"/>
</dbReference>
<evidence type="ECO:0000256" key="1">
    <source>
        <dbReference type="ARBA" id="ARBA00022729"/>
    </source>
</evidence>
<dbReference type="STRING" id="865937.Gilli_1323"/>
<dbReference type="NCBIfam" id="TIGR04183">
    <property type="entry name" value="Por_Secre_tail"/>
    <property type="match status" value="1"/>
</dbReference>
<sequence>MEKKLLSLFLTVFFIFLSFWSGFGQCPTSVGVTASPGTTICAGESITFTANPTGGSLPQYQWQINGSNVNGENLSTYTTTSLTNGQKVRVIVTSSSTDQSNCPVQSSEVPVTVNPIRTATAIIAANNSNICPGQTVNFTISSQNNIGSGSQYEWRVNGTSQGTSNTFSSNNLVAGDQIQLWVDSSVPCTDPVLSNTISITEKPGTPAVPSDFTSSETAVCPGVIQTYTVPNDPNASEYIWTYPSGWTGSSTTNSVTVTSGNSGSGTITVKAKNSCGTSEARSLAVSVKAGTPATPGTISGTAQVCPGISQTFSIAAVTGATSYEWTFPTGWTGSSTSTSITLTPTVGTAVTGNLSVTATNDCGTSSARPLAISVKSGTPDQPAAFTAGPATLCPGTEGTYSVPIVAGATQYIWTLPTGFSASSLTTTTPSLVVTAGTSGSGNITVKASNDCGTGPERFMAISINPPKPVITGEIAGSTGVCASTTSLSYSIPAIANATSYEWAVNGTGWQITAGAGTNQITVSSGTTGGTISVIAKNSCGDSASKSITVNLNPPPPVMAGEISGPSNVCAGSTGNTYSIPTITGASSYTWTRPSGWSITGGENSNTITVTAGTLGGNISVTAVNGCGSSTTKTFPVTTTAGVPDTPGTITSSLDSNPNICPPKSGVTFTVPTVTGATGYEWSLPAGWEITSEANIASIIVNITANAAYQNEVVSVRARNACGLGPARSYSNITVSNFIIADLGADQLVCRSRTELSIPVELYFGNSNRLKPTWSSNGNGTFRNLPDIGGGNSTNNIPRNFTIYYTPSANDITKEFITITMTVPPPQSSSPCGTGKDEMRIYFRNSPTATIASPAAICTGSSTTLNITGTPNSKVTYSKGNQTGLTVDIGSSGTATIPSGPLTDSTDFILTGITNTDAPICSNSLNSIATVSVTQKPTAVIFYTGPYCNSMEESTGAVTIEGEYSYLNGTFSATGDLASEIDLVNGSFIPSEIQPGTYTVTYTTPVTGICEVVTATTEVTITPLPTAIISYESSPFCSSDAADKLVTLTGTHAYTGGTYSSTSGLDINASTGIIKAANSQPDTYTVTYTLPAASGCGIVTATTDVTITKIPVPNISYTSGAICKEDSSTYSPTIAGTGLVNGGSFSAPSGLSIITSTGVIDATSSTPGTYKITYTLPAADGCGQITAETEVTITPVPSVDISYDGPYCESTSGTKQVVFTNGIGAFENGSFNSSPSGLEINTSSGAITPSASEPGEYTVIYNIPASGGCGVKTAETTVSITPVPKATINYNDAPFCTADASSYQVTFTNTTGSYENGTFSGTTGLVIDATTGAINPDGSTPGSHTVTYTIPTAEGCDAVTTTVDITVYREVSINSQPFNIGTCTGEGVDFEVSAAGEGLSYQWYKGSFPGSPISGATSNIYNINSVTSQDDGIYYVEVSGTAPCEPVRSDEVTLNVDENIIVAVSPQDENICLNGDVTLFAEASANGGNVTYQWRLNGNDLTGENNPSLILINVQSSQAGEYSVYIEGPQGYTCSSIETSAAILTVYDPPTVDAGPDLEICSTETSIALAGAIALNHTSLIWTSTGGGQISNPTDLSTATYSPVSADLGTTIIFTLTALLEVDGVQICTDAVDTKEITIIPQPVLTAFTYTSTLTDTATEFCETDTAAKSPTIEGNNLANGTGVFTVDKPALVVNATSGAFTPNGTDPGVYIITYTFTATSNSGVCAEVSRDFTVTIGANPVADFSYDSEIYCKDTRDNTFNTAPIISFDEAGHENVDSFIADNSGLVLDTATGAIDLSGSSAGTYIITRTIDYKDSAEDGCQPVTAEFTITINDRPIPDFSYSATEFCSDPAAPLSIEPTLETGAVKGIFTYTATPQGANLVLDSASGAIDITTSDAGEYEITNTVDVDADGCDTVNDLFIITINKRSDATFSYTSPSYCITSGNAVVAAGYETGGTFSSATLGSLLNSATGAISWSSSSGVAGSHQVIYKIEGKGVCEDVEHTTSVTIDPLPKGGKLIFQSIVTPDNDGRIFIICEDNNPGYADPLSLLGSQGQVYKWRYRGVNDTSWSVVENDEGEDFTGASLSGAQIEAILNGNLHEGELQTTVFRVELSSGACSPNQFSETGIVSVIPSNIEPTPVEIDPTVICFGENVSLYAETGYETGGAVSGGQFNSANSLTSVHGWRVRRDGSTADLDFPASGNNTKPNIWSNTNDKPFYTANINGSGGSDQRWDSGDKKFAIVTGNNKTTLETSVFAIDGIDQAILTFDQAYNLTAGASIRIEISTNGGASYESVPLYEVTGPAASGNIGNFGGSTADVNNIRIDLGNYIGNENVRIRFHFLGARDGDIWALDEIDIPNGPRGVELEWTDYTDPDDPVFIGNETTETWTPTQIGLNTFVVKTMLTTNSNGQLCDVIQHEESVEVFVYDTYTSTPTAAAIACGTNQVGLTSSVTGGKQGAITSYPTADGFIGHWEIIASPSGYVYDVAQWSGGITNTTAVFTPNIVGTYTLNWVLELEDETAVSECENTINDVTFTIFDQYTSSATAAVEACGDNSVELTGLLRGLLQGNVSVLPTTDGTYGEWQVKNGPDGYVYDVNQFSTANTSISAINDPAAIFSPDLVGEYTLRWAIVNENNTQCEHTVTDVTITIYDLYTSTASAVLDTCETNSFNLTATVSGTLQESVSSFPTADGTTGKWEVISNPNEYTFAEAHFSGINDPNAVFTPIVLGEYTLQWTLINANLSEECIIPATVSFKLFDSYTLTAEAEAGSCGDFAIQLTGTTTGIWQETISYPTQDDYIGQWRVEGGAGNFSNQDPTDVSDPVNNPNAIFTAEALGNYTFIWELVPDPDYAGEFIENTACPAAPAEIAVEIQECIALDFDGVNDYVDLGTGYSGAFSYEAWIRPFDRPIPGGGITDASDGTIISGPGFEINMENLPDEIIKGTRWYHIAVTTTGNLFVDGIPIAGSPKTTGGQASTLIGARLHSTTGVAENHFSGWIEEIRIWNGDISQDQIRFLMNQRLQNTTNIGVEIPMPAPGLSFSALAGYYQLLAVAELIEGGITPNLALNQQYNPGLVRNMETLQENTAPLPYTSATDNVWSNRNTWTQPVVWDFPNSKGIDGSTPIEWNIVRTSNNITSGGKDITVLGLISESGELTIMDPNDPENEYNGGQSLRVTHYLRLDGGIDLVGESQLLQDMGSIVDPQSSGWLERDQQGTANSYNYNYWSFPVSAGASNAGGTIKGLLRDGTDSNNAKDISFAYDHTYADKYNYNTEQKRISAYWLFKFFGTANVYAEWKWIGENGQLNTGDGFTMKGTSGDVAISTPQNYVFKGLPNNGPVNGVSIGSNQNRLVGNPYPSALNAVQFILDNLNSANVGGATNTENIFNGALYFWDHFGQENTHILREYVGGYATINLSGAVKSASSVDERINNDGTSGTKKPGQFVPVGQGFFINTVLDPAIANGIIISGGIVNFNNSQRAFVTELNPNESQFLKPIYPTKGQKSLVTKDSRYKIRLDFTSPLGFHRQILVTADANTTNSFDLGYDALLFDNIPEDMYWLIQDKEFVIQAVPNFDKDQILPLGIKIKEEGELKIEIGGLENYPDTEPVYLKDILNDSIHDLRKSPYFSTSEPGTIHDRFEIIFFKDEPVPPVVEVPGEEPDEIKDRFGISVRHGQTDRELQILNPQELSITNMYIFDLNGNKLEGHNNLPIEKEFKMPVRNYSSGVYIVQLVVEGRVVSKKIIINN</sequence>
<feature type="domain" description="Immunoglobulin" evidence="2">
    <location>
        <begin position="1465"/>
        <end position="1546"/>
    </location>
</feature>
<dbReference type="GO" id="GO:0004553">
    <property type="term" value="F:hydrolase activity, hydrolyzing O-glycosyl compounds"/>
    <property type="evidence" value="ECO:0007669"/>
    <property type="project" value="UniProtKB-ARBA"/>
</dbReference>
<name>H2BX37_GILLR</name>
<proteinExistence type="predicted"/>
<dbReference type="Pfam" id="PF19408">
    <property type="entry name" value="PKD_6"/>
    <property type="match status" value="6"/>
</dbReference>
<dbReference type="InterPro" id="IPR026444">
    <property type="entry name" value="Secre_tail"/>
</dbReference>
<evidence type="ECO:0000259" key="2">
    <source>
        <dbReference type="SMART" id="SM00409"/>
    </source>
</evidence>
<dbReference type="SUPFAM" id="SSF49899">
    <property type="entry name" value="Concanavalin A-like lectins/glucanases"/>
    <property type="match status" value="1"/>
</dbReference>
<feature type="domain" description="Immunoglobulin" evidence="2">
    <location>
        <begin position="1375"/>
        <end position="1456"/>
    </location>
</feature>
<dbReference type="InterPro" id="IPR003599">
    <property type="entry name" value="Ig_sub"/>
</dbReference>
<dbReference type="InterPro" id="IPR044023">
    <property type="entry name" value="Ig_7"/>
</dbReference>
<dbReference type="Gene3D" id="2.60.120.200">
    <property type="match status" value="1"/>
</dbReference>
<evidence type="ECO:0000313" key="4">
    <source>
        <dbReference type="Proteomes" id="UP000003844"/>
    </source>
</evidence>
<dbReference type="InterPro" id="IPR045829">
    <property type="entry name" value="PKD_6"/>
</dbReference>
<dbReference type="InterPro" id="IPR036179">
    <property type="entry name" value="Ig-like_dom_sf"/>
</dbReference>
<reference evidence="4" key="1">
    <citation type="journal article" date="2012" name="Stand. Genomic Sci.">
        <title>Genome sequence of the Antarctic rhodopsins-containing flavobacterium Gillisia limnaea type strain (R-8282(T)).</title>
        <authorList>
            <person name="Riedel T."/>
            <person name="Held B."/>
            <person name="Nolan M."/>
            <person name="Lucas S."/>
            <person name="Lapidus A."/>
            <person name="Tice H."/>
            <person name="Del Rio T.G."/>
            <person name="Cheng J.F."/>
            <person name="Han C."/>
            <person name="Tapia R."/>
            <person name="Goodwin L.A."/>
            <person name="Pitluck S."/>
            <person name="Liolios K."/>
            <person name="Mavromatis K."/>
            <person name="Pagani I."/>
            <person name="Ivanova N."/>
            <person name="Mikhailova N."/>
            <person name="Pati A."/>
            <person name="Chen A."/>
            <person name="Palaniappan K."/>
            <person name="Land M."/>
            <person name="Rohde M."/>
            <person name="Tindall B.J."/>
            <person name="Detter J.C."/>
            <person name="Goker M."/>
            <person name="Bristow J."/>
            <person name="Eisen J.A."/>
            <person name="Markowitz V."/>
            <person name="Hugenholtz P."/>
            <person name="Kyrpides N.C."/>
            <person name="Klenk H.P."/>
            <person name="Woyke T."/>
        </authorList>
    </citation>
    <scope>NUCLEOTIDE SEQUENCE [LARGE SCALE GENOMIC DNA]</scope>
    <source>
        <strain evidence="4">DSM 15749 / LMG 21470 / R-8282</strain>
    </source>
</reference>
<dbReference type="InterPro" id="IPR013783">
    <property type="entry name" value="Ig-like_fold"/>
</dbReference>
<organism evidence="3 4">
    <name type="scientific">Gillisia limnaea (strain DSM 15749 / LMG 21470 / R-8282)</name>
    <dbReference type="NCBI Taxonomy" id="865937"/>
    <lineage>
        <taxon>Bacteria</taxon>
        <taxon>Pseudomonadati</taxon>
        <taxon>Bacteroidota</taxon>
        <taxon>Flavobacteriia</taxon>
        <taxon>Flavobacteriales</taxon>
        <taxon>Flavobacteriaceae</taxon>
        <taxon>Gillisia</taxon>
    </lineage>
</organism>
<dbReference type="GO" id="GO:0005975">
    <property type="term" value="P:carbohydrate metabolic process"/>
    <property type="evidence" value="ECO:0007669"/>
    <property type="project" value="UniProtKB-ARBA"/>
</dbReference>
<dbReference type="OrthoDB" id="2582440at2"/>
<dbReference type="Pfam" id="PF19081">
    <property type="entry name" value="Ig_7"/>
    <property type="match status" value="1"/>
</dbReference>
<dbReference type="Gene3D" id="2.60.40.10">
    <property type="entry name" value="Immunoglobulins"/>
    <property type="match status" value="3"/>
</dbReference>
<keyword evidence="4" id="KW-1185">Reference proteome</keyword>
<dbReference type="SUPFAM" id="SSF48726">
    <property type="entry name" value="Immunoglobulin"/>
    <property type="match status" value="2"/>
</dbReference>